<evidence type="ECO:0000313" key="2">
    <source>
        <dbReference type="EMBL" id="KAJ8067620.1"/>
    </source>
</evidence>
<organism evidence="2 3">
    <name type="scientific">Sclerotinia nivalis</name>
    <dbReference type="NCBI Taxonomy" id="352851"/>
    <lineage>
        <taxon>Eukaryota</taxon>
        <taxon>Fungi</taxon>
        <taxon>Dikarya</taxon>
        <taxon>Ascomycota</taxon>
        <taxon>Pezizomycotina</taxon>
        <taxon>Leotiomycetes</taxon>
        <taxon>Helotiales</taxon>
        <taxon>Sclerotiniaceae</taxon>
        <taxon>Sclerotinia</taxon>
    </lineage>
</organism>
<evidence type="ECO:0000259" key="1">
    <source>
        <dbReference type="Pfam" id="PF20150"/>
    </source>
</evidence>
<protein>
    <recommendedName>
        <fullName evidence="1">2EXR domain-containing protein</fullName>
    </recommendedName>
</protein>
<dbReference type="Pfam" id="PF20150">
    <property type="entry name" value="2EXR"/>
    <property type="match status" value="1"/>
</dbReference>
<dbReference type="EMBL" id="JAPEIS010000003">
    <property type="protein sequence ID" value="KAJ8067620.1"/>
    <property type="molecule type" value="Genomic_DNA"/>
</dbReference>
<comment type="caution">
    <text evidence="2">The sequence shown here is derived from an EMBL/GenBank/DDBJ whole genome shotgun (WGS) entry which is preliminary data.</text>
</comment>
<dbReference type="AlphaFoldDB" id="A0A9X0DMI1"/>
<dbReference type="InterPro" id="IPR045518">
    <property type="entry name" value="2EXR"/>
</dbReference>
<reference evidence="2" key="1">
    <citation type="submission" date="2022-11" db="EMBL/GenBank/DDBJ databases">
        <title>Genome Resource of Sclerotinia nivalis Strain SnTB1, a Plant Pathogen Isolated from American Ginseng.</title>
        <authorList>
            <person name="Fan S."/>
        </authorList>
    </citation>
    <scope>NUCLEOTIDE SEQUENCE</scope>
    <source>
        <strain evidence="2">SnTB1</strain>
    </source>
</reference>
<gene>
    <name evidence="2" type="ORF">OCU04_003230</name>
</gene>
<dbReference type="OrthoDB" id="3473305at2759"/>
<feature type="domain" description="2EXR" evidence="1">
    <location>
        <begin position="132"/>
        <end position="241"/>
    </location>
</feature>
<keyword evidence="3" id="KW-1185">Reference proteome</keyword>
<dbReference type="PANTHER" id="PTHR35910">
    <property type="entry name" value="2EXR DOMAIN-CONTAINING PROTEIN"/>
    <property type="match status" value="1"/>
</dbReference>
<accession>A0A9X0DMI1</accession>
<evidence type="ECO:0000313" key="3">
    <source>
        <dbReference type="Proteomes" id="UP001152300"/>
    </source>
</evidence>
<sequence length="381" mass="44152">MLGSFCQKKPRLSAFEVATRLIRPYDNLHVAFVNRESRAETLKHYHIIYHAHNTPSVIQESRFFVAQKRTTDMLLPYALNIDHNNTMKKNPSTVIEGGAPPIVNKATPLIIHPTLRSSTAVSAQHSGPATEFILFPKLPAEVRLKIWRASFVPRYVKIQDGVVEEAPLNNIYPVGYPMERFVSKCTIKPIVALPIAFVNQESREETLKHYIRLYQDLHTPHHDGTDLKLPNTIYFNSKLDTPIIFVSSIHLDFADRQHLYLPRLFPAYNSRAIESMNNVRYVEICYLASSYSKFYSFRSYHCAKALMRFKNLEHIILSADSTPPAEMQDTVDDFQDFLSHVRRHRRHAGRKFSEISCALRDWQQKYHSPEDTVGFKEWIPR</sequence>
<dbReference type="PANTHER" id="PTHR35910:SF1">
    <property type="entry name" value="2EXR DOMAIN-CONTAINING PROTEIN"/>
    <property type="match status" value="1"/>
</dbReference>
<name>A0A9X0DMI1_9HELO</name>
<proteinExistence type="predicted"/>
<dbReference type="Proteomes" id="UP001152300">
    <property type="component" value="Unassembled WGS sequence"/>
</dbReference>